<evidence type="ECO:0000313" key="3">
    <source>
        <dbReference type="Proteomes" id="UP001321473"/>
    </source>
</evidence>
<sequence>MERPIDEYRQPWESAEHWELRRAFIEANRDKVGEARLLSLSHACVNMVLLDCEYPFAVTAQVAALLKNVTAMPELLEKLHKHRDVLIPKEIKGGATKKPRFPPLTLM</sequence>
<dbReference type="InterPro" id="IPR021859">
    <property type="entry name" value="XTBD"/>
</dbReference>
<reference evidence="2 3" key="1">
    <citation type="journal article" date="2023" name="Arcadia Sci">
        <title>De novo assembly of a long-read Amblyomma americanum tick genome.</title>
        <authorList>
            <person name="Chou S."/>
            <person name="Poskanzer K.E."/>
            <person name="Rollins M."/>
            <person name="Thuy-Boun P.S."/>
        </authorList>
    </citation>
    <scope>NUCLEOTIDE SEQUENCE [LARGE SCALE GENOMIC DNA]</scope>
    <source>
        <strain evidence="2">F_SG_1</strain>
        <tissue evidence="2">Salivary glands</tissue>
    </source>
</reference>
<dbReference type="EMBL" id="JARKHS020022883">
    <property type="protein sequence ID" value="KAK8769232.1"/>
    <property type="molecule type" value="Genomic_DNA"/>
</dbReference>
<proteinExistence type="predicted"/>
<keyword evidence="3" id="KW-1185">Reference proteome</keyword>
<protein>
    <recommendedName>
        <fullName evidence="1">XRN2-binding (XTBD) domain-containing protein</fullName>
    </recommendedName>
</protein>
<dbReference type="PANTHER" id="PTHR48430">
    <property type="entry name" value="PARTNER OF XRN-2 PROTEIN 1"/>
    <property type="match status" value="1"/>
</dbReference>
<dbReference type="AlphaFoldDB" id="A0AAQ4E3M7"/>
<dbReference type="PANTHER" id="PTHR48430:SF1">
    <property type="entry name" value="PARTNER OF XRN-2 PROTEIN 1"/>
    <property type="match status" value="1"/>
</dbReference>
<dbReference type="PROSITE" id="PS51827">
    <property type="entry name" value="XTBD"/>
    <property type="match status" value="1"/>
</dbReference>
<accession>A0AAQ4E3M7</accession>
<dbReference type="Proteomes" id="UP001321473">
    <property type="component" value="Unassembled WGS sequence"/>
</dbReference>
<feature type="domain" description="XRN2-binding (XTBD)" evidence="1">
    <location>
        <begin position="5"/>
        <end position="90"/>
    </location>
</feature>
<organism evidence="2 3">
    <name type="scientific">Amblyomma americanum</name>
    <name type="common">Lone star tick</name>
    <dbReference type="NCBI Taxonomy" id="6943"/>
    <lineage>
        <taxon>Eukaryota</taxon>
        <taxon>Metazoa</taxon>
        <taxon>Ecdysozoa</taxon>
        <taxon>Arthropoda</taxon>
        <taxon>Chelicerata</taxon>
        <taxon>Arachnida</taxon>
        <taxon>Acari</taxon>
        <taxon>Parasitiformes</taxon>
        <taxon>Ixodida</taxon>
        <taxon>Ixodoidea</taxon>
        <taxon>Ixodidae</taxon>
        <taxon>Amblyomminae</taxon>
        <taxon>Amblyomma</taxon>
    </lineage>
</organism>
<evidence type="ECO:0000259" key="1">
    <source>
        <dbReference type="PROSITE" id="PS51827"/>
    </source>
</evidence>
<gene>
    <name evidence="2" type="ORF">V5799_014301</name>
</gene>
<comment type="caution">
    <text evidence="2">The sequence shown here is derived from an EMBL/GenBank/DDBJ whole genome shotgun (WGS) entry which is preliminary data.</text>
</comment>
<dbReference type="Pfam" id="PF11952">
    <property type="entry name" value="XTBD"/>
    <property type="match status" value="1"/>
</dbReference>
<evidence type="ECO:0000313" key="2">
    <source>
        <dbReference type="EMBL" id="KAK8769232.1"/>
    </source>
</evidence>
<name>A0AAQ4E3M7_AMBAM</name>